<reference evidence="2" key="2">
    <citation type="submission" date="2020-06" db="EMBL/GenBank/DDBJ databases">
        <title>Helianthus annuus Genome sequencing and assembly Release 2.</title>
        <authorList>
            <person name="Gouzy J."/>
            <person name="Langlade N."/>
            <person name="Munos S."/>
        </authorList>
    </citation>
    <scope>NUCLEOTIDE SEQUENCE</scope>
    <source>
        <tissue evidence="2">Leaves</tissue>
    </source>
</reference>
<gene>
    <name evidence="2" type="ORF">HanXRQr2_Chr08g0320401</name>
</gene>
<dbReference type="Proteomes" id="UP000215914">
    <property type="component" value="Unassembled WGS sequence"/>
</dbReference>
<organism evidence="2 3">
    <name type="scientific">Helianthus annuus</name>
    <name type="common">Common sunflower</name>
    <dbReference type="NCBI Taxonomy" id="4232"/>
    <lineage>
        <taxon>Eukaryota</taxon>
        <taxon>Viridiplantae</taxon>
        <taxon>Streptophyta</taxon>
        <taxon>Embryophyta</taxon>
        <taxon>Tracheophyta</taxon>
        <taxon>Spermatophyta</taxon>
        <taxon>Magnoliopsida</taxon>
        <taxon>eudicotyledons</taxon>
        <taxon>Gunneridae</taxon>
        <taxon>Pentapetalae</taxon>
        <taxon>asterids</taxon>
        <taxon>campanulids</taxon>
        <taxon>Asterales</taxon>
        <taxon>Asteraceae</taxon>
        <taxon>Asteroideae</taxon>
        <taxon>Heliantheae alliance</taxon>
        <taxon>Heliantheae</taxon>
        <taxon>Helianthus</taxon>
    </lineage>
</organism>
<keyword evidence="1" id="KW-0812">Transmembrane</keyword>
<keyword evidence="1" id="KW-0472">Membrane</keyword>
<evidence type="ECO:0000313" key="2">
    <source>
        <dbReference type="EMBL" id="KAF5793789.1"/>
    </source>
</evidence>
<accession>A0A9K3NB77</accession>
<evidence type="ECO:0000256" key="1">
    <source>
        <dbReference type="SAM" id="Phobius"/>
    </source>
</evidence>
<comment type="caution">
    <text evidence="2">The sequence shown here is derived from an EMBL/GenBank/DDBJ whole genome shotgun (WGS) entry which is preliminary data.</text>
</comment>
<dbReference type="AlphaFoldDB" id="A0A9K3NB77"/>
<keyword evidence="3" id="KW-1185">Reference proteome</keyword>
<protein>
    <submittedName>
        <fullName evidence="2">Uncharacterized protein</fullName>
    </submittedName>
</protein>
<name>A0A9K3NB77_HELAN</name>
<reference evidence="2" key="1">
    <citation type="journal article" date="2017" name="Nature">
        <title>The sunflower genome provides insights into oil metabolism, flowering and Asterid evolution.</title>
        <authorList>
            <person name="Badouin H."/>
            <person name="Gouzy J."/>
            <person name="Grassa C.J."/>
            <person name="Murat F."/>
            <person name="Staton S.E."/>
            <person name="Cottret L."/>
            <person name="Lelandais-Briere C."/>
            <person name="Owens G.L."/>
            <person name="Carrere S."/>
            <person name="Mayjonade B."/>
            <person name="Legrand L."/>
            <person name="Gill N."/>
            <person name="Kane N.C."/>
            <person name="Bowers J.E."/>
            <person name="Hubner S."/>
            <person name="Bellec A."/>
            <person name="Berard A."/>
            <person name="Berges H."/>
            <person name="Blanchet N."/>
            <person name="Boniface M.C."/>
            <person name="Brunel D."/>
            <person name="Catrice O."/>
            <person name="Chaidir N."/>
            <person name="Claudel C."/>
            <person name="Donnadieu C."/>
            <person name="Faraut T."/>
            <person name="Fievet G."/>
            <person name="Helmstetter N."/>
            <person name="King M."/>
            <person name="Knapp S.J."/>
            <person name="Lai Z."/>
            <person name="Le Paslier M.C."/>
            <person name="Lippi Y."/>
            <person name="Lorenzon L."/>
            <person name="Mandel J.R."/>
            <person name="Marage G."/>
            <person name="Marchand G."/>
            <person name="Marquand E."/>
            <person name="Bret-Mestries E."/>
            <person name="Morien E."/>
            <person name="Nambeesan S."/>
            <person name="Nguyen T."/>
            <person name="Pegot-Espagnet P."/>
            <person name="Pouilly N."/>
            <person name="Raftis F."/>
            <person name="Sallet E."/>
            <person name="Schiex T."/>
            <person name="Thomas J."/>
            <person name="Vandecasteele C."/>
            <person name="Vares D."/>
            <person name="Vear F."/>
            <person name="Vautrin S."/>
            <person name="Crespi M."/>
            <person name="Mangin B."/>
            <person name="Burke J.M."/>
            <person name="Salse J."/>
            <person name="Munos S."/>
            <person name="Vincourt P."/>
            <person name="Rieseberg L.H."/>
            <person name="Langlade N.B."/>
        </authorList>
    </citation>
    <scope>NUCLEOTIDE SEQUENCE</scope>
    <source>
        <tissue evidence="2">Leaves</tissue>
    </source>
</reference>
<dbReference type="EMBL" id="MNCJ02000323">
    <property type="protein sequence ID" value="KAF5793789.1"/>
    <property type="molecule type" value="Genomic_DNA"/>
</dbReference>
<sequence length="50" mass="5688">MCVCSTVAARVPLLVLVMGLCTFVYFFYQRLLNILFLASTNITTPHVYML</sequence>
<dbReference type="Gramene" id="mRNA:HanXRQr2_Chr08g0320401">
    <property type="protein sequence ID" value="CDS:HanXRQr2_Chr08g0320401.1"/>
    <property type="gene ID" value="HanXRQr2_Chr08g0320401"/>
</dbReference>
<feature type="transmembrane region" description="Helical" evidence="1">
    <location>
        <begin position="7"/>
        <end position="28"/>
    </location>
</feature>
<proteinExistence type="predicted"/>
<keyword evidence="1" id="KW-1133">Transmembrane helix</keyword>
<evidence type="ECO:0000313" key="3">
    <source>
        <dbReference type="Proteomes" id="UP000215914"/>
    </source>
</evidence>